<accession>A0A2U9P532</accession>
<feature type="domain" description="DUF4232" evidence="2">
    <location>
        <begin position="49"/>
        <end position="178"/>
    </location>
</feature>
<name>A0A2U9P532_STRAS</name>
<dbReference type="PROSITE" id="PS51257">
    <property type="entry name" value="PROKAR_LIPOPROTEIN"/>
    <property type="match status" value="1"/>
</dbReference>
<keyword evidence="4" id="KW-1185">Reference proteome</keyword>
<dbReference type="Proteomes" id="UP000247634">
    <property type="component" value="Chromosome"/>
</dbReference>
<reference evidence="3 4" key="1">
    <citation type="submission" date="2018-06" db="EMBL/GenBank/DDBJ databases">
        <title>The complete genome sequence of a nosiheptide producer Streptomyces actuosus ATCC 25421: deducing the ability of producing a new class III lantibiotics.</title>
        <authorList>
            <person name="Liu W."/>
            <person name="Sun F."/>
            <person name="Hu Y."/>
        </authorList>
    </citation>
    <scope>NUCLEOTIDE SEQUENCE [LARGE SCALE GENOMIC DNA]</scope>
    <source>
        <strain evidence="3 4">ATCC 25421</strain>
    </source>
</reference>
<feature type="region of interest" description="Disordered" evidence="1">
    <location>
        <begin position="25"/>
        <end position="44"/>
    </location>
</feature>
<sequence>MRVLPISVTAVAAALLLTACGSGDGDPSGSGSASGSASGGGKNGDTAACRISDVGLEVGPVSAAPAAGDTGTVTVTLTGRGTDCTLDGFPQVTLAAAGTDAEVPADKAAQGQQLTLAKDTTASFTITYVRGGAGASLPVDKLTVSLPGASDAQSFPWTYGPVASGSKGVPDASVSAFQQAGD</sequence>
<gene>
    <name evidence="3" type="ORF">DMT42_21645</name>
</gene>
<evidence type="ECO:0000313" key="3">
    <source>
        <dbReference type="EMBL" id="AWT44637.1"/>
    </source>
</evidence>
<proteinExistence type="predicted"/>
<dbReference type="KEGG" id="sact:DMT42_21645"/>
<dbReference type="EMBL" id="CP029788">
    <property type="protein sequence ID" value="AWT44637.1"/>
    <property type="molecule type" value="Genomic_DNA"/>
</dbReference>
<organism evidence="3 4">
    <name type="scientific">Streptomyces actuosus</name>
    <dbReference type="NCBI Taxonomy" id="1885"/>
    <lineage>
        <taxon>Bacteria</taxon>
        <taxon>Bacillati</taxon>
        <taxon>Actinomycetota</taxon>
        <taxon>Actinomycetes</taxon>
        <taxon>Kitasatosporales</taxon>
        <taxon>Streptomycetaceae</taxon>
        <taxon>Streptomyces</taxon>
    </lineage>
</organism>
<dbReference type="InterPro" id="IPR025326">
    <property type="entry name" value="DUF4232"/>
</dbReference>
<dbReference type="AlphaFoldDB" id="A0A2U9P532"/>
<dbReference type="RefSeq" id="WP_110629536.1">
    <property type="nucleotide sequence ID" value="NZ_CP029788.1"/>
</dbReference>
<dbReference type="Pfam" id="PF14016">
    <property type="entry name" value="DUF4232"/>
    <property type="match status" value="1"/>
</dbReference>
<evidence type="ECO:0000256" key="1">
    <source>
        <dbReference type="SAM" id="MobiDB-lite"/>
    </source>
</evidence>
<dbReference type="OrthoDB" id="3253417at2"/>
<protein>
    <recommendedName>
        <fullName evidence="2">DUF4232 domain-containing protein</fullName>
    </recommendedName>
</protein>
<evidence type="ECO:0000313" key="4">
    <source>
        <dbReference type="Proteomes" id="UP000247634"/>
    </source>
</evidence>
<evidence type="ECO:0000259" key="2">
    <source>
        <dbReference type="Pfam" id="PF14016"/>
    </source>
</evidence>